<accession>A0ABM1A6A1</accession>
<keyword evidence="7 8" id="KW-0862">Zinc</keyword>
<name>A0ABM1A6A1_APLCA</name>
<feature type="domain" description="C3H1-type" evidence="10">
    <location>
        <begin position="178"/>
        <end position="199"/>
    </location>
</feature>
<dbReference type="InterPro" id="IPR013083">
    <property type="entry name" value="Znf_RING/FYVE/PHD"/>
</dbReference>
<dbReference type="InterPro" id="IPR041367">
    <property type="entry name" value="Znf-CCCH_4"/>
</dbReference>
<keyword evidence="4 8" id="KW-0479">Metal-binding</keyword>
<dbReference type="PROSITE" id="PS00518">
    <property type="entry name" value="ZF_RING_1"/>
    <property type="match status" value="1"/>
</dbReference>
<evidence type="ECO:0000256" key="6">
    <source>
        <dbReference type="ARBA" id="ARBA00022771"/>
    </source>
</evidence>
<dbReference type="RefSeq" id="XP_012941633.1">
    <property type="nucleotide sequence ID" value="XM_013086179.2"/>
</dbReference>
<dbReference type="PROSITE" id="PS50103">
    <property type="entry name" value="ZF_C3H1"/>
    <property type="match status" value="4"/>
</dbReference>
<evidence type="ECO:0000259" key="9">
    <source>
        <dbReference type="PROSITE" id="PS50089"/>
    </source>
</evidence>
<feature type="zinc finger region" description="C3H1-type" evidence="8">
    <location>
        <begin position="178"/>
        <end position="199"/>
    </location>
</feature>
<evidence type="ECO:0000313" key="11">
    <source>
        <dbReference type="Proteomes" id="UP000694888"/>
    </source>
</evidence>
<dbReference type="Pfam" id="PF18044">
    <property type="entry name" value="zf-CCCH_4"/>
    <property type="match status" value="1"/>
</dbReference>
<sequence>MATGGFDPRMSGGRQIRLQVCRYFLHGACNRGDSCRFSHDKSRAVPVDNICRYYLAGNCVYGDRCRYDHVKTAVPSASELSTTSKKAENERNVPQLQSNMVKLKKGGLEQSLAHAKHEQEKELFEKKWVEAKDFVPGQKFHGSVPGSYAQAAHSDVDQAVGGFDPGKPPKEVTEEDLLCPYFAHGHCSFENCAYLHGEVCDMCGLPRLHPTNKDLRESHQKECLEEHRKEMELAFLMKDSSEKECGICLEVTTEKVGENGAPVDRRFGLLENCAHCFCLTCIKEWRKERYAEKETHRSCPICRTHSNFVTPSEFWVDSEEKKKELIADYLAEISKKPCQYFKQGKGECPFYDKCFYLHALPDGSIAPPQARPKRRRRVDADGEDHVEEYSLWDFFASRDDDSLISLDDELSLILLDVLHSDDEEERFGVRFNLENGDFVFTDSDSD</sequence>
<proteinExistence type="predicted"/>
<dbReference type="SUPFAM" id="SSF90229">
    <property type="entry name" value="CCCH zinc finger"/>
    <property type="match status" value="2"/>
</dbReference>
<dbReference type="InterPro" id="IPR027370">
    <property type="entry name" value="Znf-RING_euk"/>
</dbReference>
<evidence type="ECO:0000313" key="12">
    <source>
        <dbReference type="RefSeq" id="XP_012941633.1"/>
    </source>
</evidence>
<feature type="domain" description="RING-type" evidence="9">
    <location>
        <begin position="245"/>
        <end position="303"/>
    </location>
</feature>
<dbReference type="Pfam" id="PF14608">
    <property type="entry name" value="zf-CCCH_2"/>
    <property type="match status" value="2"/>
</dbReference>
<feature type="domain" description="C3H1-type" evidence="10">
    <location>
        <begin position="332"/>
        <end position="361"/>
    </location>
</feature>
<feature type="zinc finger region" description="C3H1-type" evidence="8">
    <location>
        <begin position="50"/>
        <end position="72"/>
    </location>
</feature>
<dbReference type="PROSITE" id="PS50089">
    <property type="entry name" value="ZF_RING_2"/>
    <property type="match status" value="1"/>
</dbReference>
<evidence type="ECO:0000256" key="2">
    <source>
        <dbReference type="ARBA" id="ARBA00012483"/>
    </source>
</evidence>
<evidence type="ECO:0000256" key="3">
    <source>
        <dbReference type="ARBA" id="ARBA00022679"/>
    </source>
</evidence>
<feature type="zinc finger region" description="C3H1-type" evidence="8">
    <location>
        <begin position="332"/>
        <end position="361"/>
    </location>
</feature>
<dbReference type="Pfam" id="PF13445">
    <property type="entry name" value="zf-RING_UBOX"/>
    <property type="match status" value="1"/>
</dbReference>
<dbReference type="InterPro" id="IPR000571">
    <property type="entry name" value="Znf_CCCH"/>
</dbReference>
<feature type="domain" description="C3H1-type" evidence="10">
    <location>
        <begin position="15"/>
        <end position="42"/>
    </location>
</feature>
<dbReference type="InterPro" id="IPR036855">
    <property type="entry name" value="Znf_CCCH_sf"/>
</dbReference>
<keyword evidence="3" id="KW-0808">Transferase</keyword>
<gene>
    <name evidence="12" type="primary">LOC101860516</name>
</gene>
<dbReference type="SMART" id="SM00184">
    <property type="entry name" value="RING"/>
    <property type="match status" value="1"/>
</dbReference>
<dbReference type="Proteomes" id="UP000694888">
    <property type="component" value="Unplaced"/>
</dbReference>
<dbReference type="Gene3D" id="3.30.1370.210">
    <property type="match status" value="2"/>
</dbReference>
<keyword evidence="5" id="KW-0677">Repeat</keyword>
<dbReference type="SMART" id="SM00356">
    <property type="entry name" value="ZnF_C3H1"/>
    <property type="match status" value="4"/>
</dbReference>
<dbReference type="SUPFAM" id="SSF57850">
    <property type="entry name" value="RING/U-box"/>
    <property type="match status" value="1"/>
</dbReference>
<dbReference type="InterPro" id="IPR017907">
    <property type="entry name" value="Znf_RING_CS"/>
</dbReference>
<dbReference type="CDD" id="cd16521">
    <property type="entry name" value="RING-HC_MKRN"/>
    <property type="match status" value="1"/>
</dbReference>
<dbReference type="InterPro" id="IPR045072">
    <property type="entry name" value="MKRN-like"/>
</dbReference>
<reference evidence="12" key="1">
    <citation type="submission" date="2025-08" db="UniProtKB">
        <authorList>
            <consortium name="RefSeq"/>
        </authorList>
    </citation>
    <scope>IDENTIFICATION</scope>
</reference>
<organism evidence="11 12">
    <name type="scientific">Aplysia californica</name>
    <name type="common">California sea hare</name>
    <dbReference type="NCBI Taxonomy" id="6500"/>
    <lineage>
        <taxon>Eukaryota</taxon>
        <taxon>Metazoa</taxon>
        <taxon>Spiralia</taxon>
        <taxon>Lophotrochozoa</taxon>
        <taxon>Mollusca</taxon>
        <taxon>Gastropoda</taxon>
        <taxon>Heterobranchia</taxon>
        <taxon>Euthyneura</taxon>
        <taxon>Tectipleura</taxon>
        <taxon>Aplysiida</taxon>
        <taxon>Aplysioidea</taxon>
        <taxon>Aplysiidae</taxon>
        <taxon>Aplysia</taxon>
    </lineage>
</organism>
<dbReference type="PANTHER" id="PTHR11224:SF10">
    <property type="entry name" value="IP09428P-RELATED"/>
    <property type="match status" value="1"/>
</dbReference>
<evidence type="ECO:0000256" key="4">
    <source>
        <dbReference type="ARBA" id="ARBA00022723"/>
    </source>
</evidence>
<evidence type="ECO:0000256" key="7">
    <source>
        <dbReference type="ARBA" id="ARBA00022833"/>
    </source>
</evidence>
<dbReference type="Gene3D" id="3.30.40.10">
    <property type="entry name" value="Zinc/RING finger domain, C3HC4 (zinc finger)"/>
    <property type="match status" value="1"/>
</dbReference>
<dbReference type="EC" id="2.3.2.27" evidence="2"/>
<evidence type="ECO:0000256" key="1">
    <source>
        <dbReference type="ARBA" id="ARBA00000900"/>
    </source>
</evidence>
<feature type="domain" description="C3H1-type" evidence="10">
    <location>
        <begin position="50"/>
        <end position="72"/>
    </location>
</feature>
<evidence type="ECO:0000256" key="5">
    <source>
        <dbReference type="ARBA" id="ARBA00022737"/>
    </source>
</evidence>
<dbReference type="InterPro" id="IPR001841">
    <property type="entry name" value="Znf_RING"/>
</dbReference>
<protein>
    <recommendedName>
        <fullName evidence="2">RING-type E3 ubiquitin transferase</fullName>
        <ecNumber evidence="2">2.3.2.27</ecNumber>
    </recommendedName>
</protein>
<dbReference type="GeneID" id="101860516"/>
<comment type="catalytic activity">
    <reaction evidence="1">
        <text>S-ubiquitinyl-[E2 ubiquitin-conjugating enzyme]-L-cysteine + [acceptor protein]-L-lysine = [E2 ubiquitin-conjugating enzyme]-L-cysteine + N(6)-ubiquitinyl-[acceptor protein]-L-lysine.</text>
        <dbReference type="EC" id="2.3.2.27"/>
    </reaction>
</comment>
<dbReference type="Pfam" id="PF18345">
    <property type="entry name" value="zf_CCCH_4"/>
    <property type="match status" value="1"/>
</dbReference>
<feature type="zinc finger region" description="C3H1-type" evidence="8">
    <location>
        <begin position="15"/>
        <end position="42"/>
    </location>
</feature>
<keyword evidence="11" id="KW-1185">Reference proteome</keyword>
<keyword evidence="6 8" id="KW-0863">Zinc-finger</keyword>
<dbReference type="PANTHER" id="PTHR11224">
    <property type="entry name" value="MAKORIN-RELATED"/>
    <property type="match status" value="1"/>
</dbReference>
<evidence type="ECO:0000259" key="10">
    <source>
        <dbReference type="PROSITE" id="PS50103"/>
    </source>
</evidence>
<evidence type="ECO:0000256" key="8">
    <source>
        <dbReference type="PROSITE-ProRule" id="PRU00723"/>
    </source>
</evidence>